<evidence type="ECO:0000313" key="4">
    <source>
        <dbReference type="Proteomes" id="UP000808388"/>
    </source>
</evidence>
<comment type="caution">
    <text evidence="3">The sequence shown here is derived from an EMBL/GenBank/DDBJ whole genome shotgun (WGS) entry which is preliminary data.</text>
</comment>
<keyword evidence="2" id="KW-1133">Transmembrane helix</keyword>
<organism evidence="3 4">
    <name type="scientific">Candidatus Sungiibacteriota bacterium</name>
    <dbReference type="NCBI Taxonomy" id="2750080"/>
    <lineage>
        <taxon>Bacteria</taxon>
        <taxon>Candidatus Sungiibacteriota</taxon>
    </lineage>
</organism>
<protein>
    <submittedName>
        <fullName evidence="3">Uncharacterized protein</fullName>
    </submittedName>
</protein>
<sequence length="490" mass="55758">MQILLENFGIVYTVAANSWWFILPAFFLYLAAEAHKYSLIAEKIKETKWLLLEIKVPREILKSPEAMERVFAGLHGPYDPPEKFKEYYLEPKIRLWYNFEIAGQAGDIRFYAYVPVKWRNLVEAQMYAQYPDISIAEAKDYTASVPDDIPNADYDMWGMELTLARDMYYPILTYKEFKSLAEPNATKDNIGEALKIDPLSAFAESLAKLHPGEQIWFQLLARPCGKPGQGPNDNWAEKGQELVDKLAGREKPKPKPWYASLVEIIAAFFEEGGELIKEGIKPLSSSGERGLGRLMALPVKEEKKVDLSELIHKTQGEKDVMSAVEEKISKLGYETVARVIYVARRDVFDMATVGSLFGMVKQFNTNHLNAFKPNGDTITKKKDYFWGFVTSETHQNRIKQGLIYSYKKRSLFWDLKPIVPFLPKSPLPALQAALYHFIPNAMEYSRSKPFVLNTEEMATLFHFPGSTVSSPSMPRIQAKASEPPINLPTG</sequence>
<reference evidence="3" key="1">
    <citation type="submission" date="2020-07" db="EMBL/GenBank/DDBJ databases">
        <title>Huge and variable diversity of episymbiotic CPR bacteria and DPANN archaea in groundwater ecosystems.</title>
        <authorList>
            <person name="He C.Y."/>
            <person name="Keren R."/>
            <person name="Whittaker M."/>
            <person name="Farag I.F."/>
            <person name="Doudna J."/>
            <person name="Cate J.H.D."/>
            <person name="Banfield J.F."/>
        </authorList>
    </citation>
    <scope>NUCLEOTIDE SEQUENCE</scope>
    <source>
        <strain evidence="3">NC_groundwater_972_Pr1_S-0.2um_49_27</strain>
    </source>
</reference>
<dbReference type="Proteomes" id="UP000808388">
    <property type="component" value="Unassembled WGS sequence"/>
</dbReference>
<feature type="region of interest" description="Disordered" evidence="1">
    <location>
        <begin position="468"/>
        <end position="490"/>
    </location>
</feature>
<accession>A0A9D6LMV4</accession>
<dbReference type="EMBL" id="JACQCQ010000002">
    <property type="protein sequence ID" value="MBI3627255.1"/>
    <property type="molecule type" value="Genomic_DNA"/>
</dbReference>
<evidence type="ECO:0000256" key="2">
    <source>
        <dbReference type="SAM" id="Phobius"/>
    </source>
</evidence>
<evidence type="ECO:0000256" key="1">
    <source>
        <dbReference type="SAM" id="MobiDB-lite"/>
    </source>
</evidence>
<proteinExistence type="predicted"/>
<keyword evidence="2" id="KW-0472">Membrane</keyword>
<gene>
    <name evidence="3" type="ORF">HY220_00685</name>
</gene>
<dbReference type="AlphaFoldDB" id="A0A9D6LMV4"/>
<evidence type="ECO:0000313" key="3">
    <source>
        <dbReference type="EMBL" id="MBI3627255.1"/>
    </source>
</evidence>
<feature type="transmembrane region" description="Helical" evidence="2">
    <location>
        <begin position="12"/>
        <end position="32"/>
    </location>
</feature>
<keyword evidence="2" id="KW-0812">Transmembrane</keyword>
<name>A0A9D6LMV4_9BACT</name>